<feature type="region of interest" description="Disordered" evidence="2">
    <location>
        <begin position="1"/>
        <end position="26"/>
    </location>
</feature>
<dbReference type="eggNOG" id="ENOG502QQV3">
    <property type="taxonomic scope" value="Eukaryota"/>
</dbReference>
<dbReference type="EMBL" id="GL876967">
    <property type="protein sequence ID" value="KLU83877.1"/>
    <property type="molecule type" value="Genomic_DNA"/>
</dbReference>
<reference evidence="4" key="3">
    <citation type="submission" date="2011-03" db="EMBL/GenBank/DDBJ databases">
        <title>Annotation of Magnaporthe poae ATCC 64411.</title>
        <authorList>
            <person name="Ma L.-J."/>
            <person name="Dead R."/>
            <person name="Young S.K."/>
            <person name="Zeng Q."/>
            <person name="Gargeya S."/>
            <person name="Fitzgerald M."/>
            <person name="Haas B."/>
            <person name="Abouelleil A."/>
            <person name="Alvarado L."/>
            <person name="Arachchi H.M."/>
            <person name="Berlin A."/>
            <person name="Brown A."/>
            <person name="Chapman S.B."/>
            <person name="Chen Z."/>
            <person name="Dunbar C."/>
            <person name="Freedman E."/>
            <person name="Gearin G."/>
            <person name="Gellesch M."/>
            <person name="Goldberg J."/>
            <person name="Griggs A."/>
            <person name="Gujja S."/>
            <person name="Heiman D."/>
            <person name="Howarth C."/>
            <person name="Larson L."/>
            <person name="Lui A."/>
            <person name="MacDonald P.J.P."/>
            <person name="Mehta T."/>
            <person name="Montmayeur A."/>
            <person name="Murphy C."/>
            <person name="Neiman D."/>
            <person name="Pearson M."/>
            <person name="Priest M."/>
            <person name="Roberts A."/>
            <person name="Saif S."/>
            <person name="Shea T."/>
            <person name="Shenoy N."/>
            <person name="Sisk P."/>
            <person name="Stolte C."/>
            <person name="Sykes S."/>
            <person name="Yandava C."/>
            <person name="Wortman J."/>
            <person name="Nusbaum C."/>
            <person name="Birren B."/>
        </authorList>
    </citation>
    <scope>NUCLEOTIDE SEQUENCE</scope>
    <source>
        <strain evidence="4">ATCC 64411</strain>
    </source>
</reference>
<dbReference type="STRING" id="644358.A0A0C4DSP1"/>
<feature type="compositionally biased region" description="Low complexity" evidence="2">
    <location>
        <begin position="245"/>
        <end position="277"/>
    </location>
</feature>
<evidence type="ECO:0000256" key="1">
    <source>
        <dbReference type="PROSITE-ProRule" id="PRU00042"/>
    </source>
</evidence>
<sequence length="615" mass="67035">MEYSRAQLAVGASGSRSQSNSPTSCKSACPYEEHVVTDPNVSRIMLMMLRDFVHREAVYVRAEDEPARFSCPIMRCYKDFDRPMDLIGHMLECKQLRFGEFNCLRCKDWHRYPITEREWRKWEGWQAEAPPAISIKKKLSEISDTIGRAIRSPRRSSAPSSHGGSPGTVVKSPGPPDYLASSVAVEPISYGRMSPSPSQDLEEKWPASSESASELRVVPWSPSWIVAPVELPLCNLQNSSGSFLSVPNGGPSGGSSQSMSDMPGSPCGSSPSSLGSSQVTAPQLQVSTQQSPVQCFNDIARSTEGMSAAQVAREPVWPPMPPPGYAGGAASTVNPFLPYPGSQMPTADCNSVPAIGQALTSNKVNTRNPQDSSPSSWPHDQMPPPQELADSSIQELAASPPRQELHGDCLSAEAIVGVYFEAGDSYLLAPDQMPSPQELVGNYMAQEPHGDYMRVPQDTTAAINVGAVDSYLPAPNQMPPPQEQDGGYIRVPLDTTAAIDVGAVDSYLPGSDQISVYDRLDLADRANDYKCETCGWQPRKTGKRKNWANYLRKHRNTVHSGQRFSCRNPSCGKSYTRQDNLAKHVRESHPGSLGGPNGFLSSFQTRSANKRRSNR</sequence>
<feature type="domain" description="C2H2-type" evidence="3">
    <location>
        <begin position="564"/>
        <end position="594"/>
    </location>
</feature>
<keyword evidence="1" id="KW-0862">Zinc</keyword>
<feature type="compositionally biased region" description="Low complexity" evidence="2">
    <location>
        <begin position="150"/>
        <end position="163"/>
    </location>
</feature>
<evidence type="ECO:0000313" key="5">
    <source>
        <dbReference type="EnsemblFungi" id="MAPG_02926T0"/>
    </source>
</evidence>
<dbReference type="PROSITE" id="PS00028">
    <property type="entry name" value="ZINC_FINGER_C2H2_1"/>
    <property type="match status" value="1"/>
</dbReference>
<evidence type="ECO:0000256" key="2">
    <source>
        <dbReference type="SAM" id="MobiDB-lite"/>
    </source>
</evidence>
<evidence type="ECO:0000259" key="3">
    <source>
        <dbReference type="PROSITE" id="PS50157"/>
    </source>
</evidence>
<proteinExistence type="predicted"/>
<dbReference type="InterPro" id="IPR036236">
    <property type="entry name" value="Znf_C2H2_sf"/>
</dbReference>
<dbReference type="EnsemblFungi" id="MAPG_02926T0">
    <property type="protein sequence ID" value="MAPG_02926T0"/>
    <property type="gene ID" value="MAPG_02926"/>
</dbReference>
<organism evidence="5 6">
    <name type="scientific">Magnaporthiopsis poae (strain ATCC 64411 / 73-15)</name>
    <name type="common">Kentucky bluegrass fungus</name>
    <name type="synonym">Magnaporthe poae</name>
    <dbReference type="NCBI Taxonomy" id="644358"/>
    <lineage>
        <taxon>Eukaryota</taxon>
        <taxon>Fungi</taxon>
        <taxon>Dikarya</taxon>
        <taxon>Ascomycota</taxon>
        <taxon>Pezizomycotina</taxon>
        <taxon>Sordariomycetes</taxon>
        <taxon>Sordariomycetidae</taxon>
        <taxon>Magnaporthales</taxon>
        <taxon>Magnaporthaceae</taxon>
        <taxon>Magnaporthiopsis</taxon>
    </lineage>
</organism>
<dbReference type="GO" id="GO:0008270">
    <property type="term" value="F:zinc ion binding"/>
    <property type="evidence" value="ECO:0007669"/>
    <property type="project" value="UniProtKB-KW"/>
</dbReference>
<dbReference type="Proteomes" id="UP000011715">
    <property type="component" value="Unassembled WGS sequence"/>
</dbReference>
<dbReference type="Gene3D" id="3.30.160.60">
    <property type="entry name" value="Classic Zinc Finger"/>
    <property type="match status" value="1"/>
</dbReference>
<feature type="region of interest" description="Disordered" evidence="2">
    <location>
        <begin position="150"/>
        <end position="176"/>
    </location>
</feature>
<dbReference type="SUPFAM" id="SSF57667">
    <property type="entry name" value="beta-beta-alpha zinc fingers"/>
    <property type="match status" value="1"/>
</dbReference>
<dbReference type="VEuPathDB" id="FungiDB:MAPG_02926"/>
<keyword evidence="1" id="KW-0863">Zinc-finger</keyword>
<evidence type="ECO:0000313" key="6">
    <source>
        <dbReference type="Proteomes" id="UP000011715"/>
    </source>
</evidence>
<feature type="compositionally biased region" description="Polar residues" evidence="2">
    <location>
        <begin position="359"/>
        <end position="378"/>
    </location>
</feature>
<dbReference type="InterPro" id="IPR013087">
    <property type="entry name" value="Znf_C2H2_type"/>
</dbReference>
<name>A0A0C4DSP1_MAGP6</name>
<protein>
    <recommendedName>
        <fullName evidence="3">C2H2-type domain-containing protein</fullName>
    </recommendedName>
</protein>
<evidence type="ECO:0000313" key="4">
    <source>
        <dbReference type="EMBL" id="KLU83877.1"/>
    </source>
</evidence>
<keyword evidence="6" id="KW-1185">Reference proteome</keyword>
<reference evidence="6" key="1">
    <citation type="submission" date="2010-05" db="EMBL/GenBank/DDBJ databases">
        <title>The genome sequence of Magnaporthe poae strain ATCC 64411.</title>
        <authorList>
            <person name="Ma L.-J."/>
            <person name="Dead R."/>
            <person name="Young S."/>
            <person name="Zeng Q."/>
            <person name="Koehrsen M."/>
            <person name="Alvarado L."/>
            <person name="Berlin A."/>
            <person name="Chapman S.B."/>
            <person name="Chen Z."/>
            <person name="Freedman E."/>
            <person name="Gellesch M."/>
            <person name="Goldberg J."/>
            <person name="Griggs A."/>
            <person name="Gujja S."/>
            <person name="Heilman E.R."/>
            <person name="Heiman D."/>
            <person name="Hepburn T."/>
            <person name="Howarth C."/>
            <person name="Jen D."/>
            <person name="Larson L."/>
            <person name="Mehta T."/>
            <person name="Neiman D."/>
            <person name="Pearson M."/>
            <person name="Roberts A."/>
            <person name="Saif S."/>
            <person name="Shea T."/>
            <person name="Shenoy N."/>
            <person name="Sisk P."/>
            <person name="Stolte C."/>
            <person name="Sykes S."/>
            <person name="Walk T."/>
            <person name="White J."/>
            <person name="Yandava C."/>
            <person name="Haas B."/>
            <person name="Nusbaum C."/>
            <person name="Birren B."/>
        </authorList>
    </citation>
    <scope>NUCLEOTIDE SEQUENCE [LARGE SCALE GENOMIC DNA]</scope>
    <source>
        <strain evidence="6">ATCC 64411 / 73-15</strain>
    </source>
</reference>
<dbReference type="AlphaFoldDB" id="A0A0C4DSP1"/>
<dbReference type="PROSITE" id="PS50157">
    <property type="entry name" value="ZINC_FINGER_C2H2_2"/>
    <property type="match status" value="1"/>
</dbReference>
<dbReference type="EMBL" id="ADBL01000709">
    <property type="status" value="NOT_ANNOTATED_CDS"/>
    <property type="molecule type" value="Genomic_DNA"/>
</dbReference>
<dbReference type="SMART" id="SM00355">
    <property type="entry name" value="ZnF_C2H2"/>
    <property type="match status" value="3"/>
</dbReference>
<dbReference type="OrthoDB" id="5560627at2759"/>
<feature type="region of interest" description="Disordered" evidence="2">
    <location>
        <begin position="359"/>
        <end position="392"/>
    </location>
</feature>
<dbReference type="Pfam" id="PF00096">
    <property type="entry name" value="zf-C2H2"/>
    <property type="match status" value="1"/>
</dbReference>
<feature type="compositionally biased region" description="Polar residues" evidence="2">
    <location>
        <begin position="278"/>
        <end position="291"/>
    </location>
</feature>
<keyword evidence="1" id="KW-0479">Metal-binding</keyword>
<accession>A0A0C4DSP1</accession>
<feature type="region of interest" description="Disordered" evidence="2">
    <location>
        <begin position="586"/>
        <end position="615"/>
    </location>
</feature>
<feature type="compositionally biased region" description="Polar residues" evidence="2">
    <location>
        <begin position="14"/>
        <end position="26"/>
    </location>
</feature>
<reference evidence="5" key="5">
    <citation type="submission" date="2015-06" db="UniProtKB">
        <authorList>
            <consortium name="EnsemblFungi"/>
        </authorList>
    </citation>
    <scope>IDENTIFICATION</scope>
    <source>
        <strain evidence="5">ATCC 64411</strain>
    </source>
</reference>
<reference evidence="5" key="4">
    <citation type="journal article" date="2015" name="G3 (Bethesda)">
        <title>Genome sequences of three phytopathogenic species of the Magnaporthaceae family of fungi.</title>
        <authorList>
            <person name="Okagaki L.H."/>
            <person name="Nunes C.C."/>
            <person name="Sailsbery J."/>
            <person name="Clay B."/>
            <person name="Brown D."/>
            <person name="John T."/>
            <person name="Oh Y."/>
            <person name="Young N."/>
            <person name="Fitzgerald M."/>
            <person name="Haas B.J."/>
            <person name="Zeng Q."/>
            <person name="Young S."/>
            <person name="Adiconis X."/>
            <person name="Fan L."/>
            <person name="Levin J.Z."/>
            <person name="Mitchell T.K."/>
            <person name="Okubara P.A."/>
            <person name="Farman M.L."/>
            <person name="Kohn L.M."/>
            <person name="Birren B."/>
            <person name="Ma L.-J."/>
            <person name="Dean R.A."/>
        </authorList>
    </citation>
    <scope>NUCLEOTIDE SEQUENCE</scope>
    <source>
        <strain evidence="5">ATCC 64411 / 73-15</strain>
    </source>
</reference>
<gene>
    <name evidence="4" type="ORF">MAPG_02926</name>
</gene>
<reference evidence="4" key="2">
    <citation type="submission" date="2010-05" db="EMBL/GenBank/DDBJ databases">
        <title>The Genome Sequence of Magnaporthe poae strain ATCC 64411.</title>
        <authorList>
            <consortium name="The Broad Institute Genome Sequencing Platform"/>
            <consortium name="Broad Institute Genome Sequencing Center for Infectious Disease"/>
            <person name="Ma L.-J."/>
            <person name="Dead R."/>
            <person name="Young S."/>
            <person name="Zeng Q."/>
            <person name="Koehrsen M."/>
            <person name="Alvarado L."/>
            <person name="Berlin A."/>
            <person name="Chapman S.B."/>
            <person name="Chen Z."/>
            <person name="Freedman E."/>
            <person name="Gellesch M."/>
            <person name="Goldberg J."/>
            <person name="Griggs A."/>
            <person name="Gujja S."/>
            <person name="Heilman E.R."/>
            <person name="Heiman D."/>
            <person name="Hepburn T."/>
            <person name="Howarth C."/>
            <person name="Jen D."/>
            <person name="Larson L."/>
            <person name="Mehta T."/>
            <person name="Neiman D."/>
            <person name="Pearson M."/>
            <person name="Roberts A."/>
            <person name="Saif S."/>
            <person name="Shea T."/>
            <person name="Shenoy N."/>
            <person name="Sisk P."/>
            <person name="Stolte C."/>
            <person name="Sykes S."/>
            <person name="Walk T."/>
            <person name="White J."/>
            <person name="Yandava C."/>
            <person name="Haas B."/>
            <person name="Nusbaum C."/>
            <person name="Birren B."/>
        </authorList>
    </citation>
    <scope>NUCLEOTIDE SEQUENCE</scope>
    <source>
        <strain evidence="4">ATCC 64411</strain>
    </source>
</reference>
<feature type="region of interest" description="Disordered" evidence="2">
    <location>
        <begin position="245"/>
        <end position="291"/>
    </location>
</feature>